<proteinExistence type="predicted"/>
<dbReference type="AlphaFoldDB" id="A0A7G1NA09"/>
<gene>
    <name evidence="2" type="ORF">GCM10017668_14040</name>
</gene>
<dbReference type="Proteomes" id="UP000516373">
    <property type="component" value="Chromosome"/>
</dbReference>
<reference evidence="2 3" key="1">
    <citation type="journal article" date="2014" name="Int. J. Syst. Evol. Microbiol.">
        <title>Complete genome sequence of Corynebacterium casei LMG S-19264T (=DSM 44701T), isolated from a smear-ripened cheese.</title>
        <authorList>
            <consortium name="US DOE Joint Genome Institute (JGI-PGF)"/>
            <person name="Walter F."/>
            <person name="Albersmeier A."/>
            <person name="Kalinowski J."/>
            <person name="Ruckert C."/>
        </authorList>
    </citation>
    <scope>NUCLEOTIDE SEQUENCE [LARGE SCALE GENOMIC DNA]</scope>
    <source>
        <strain evidence="2 3">JCM 4255</strain>
    </source>
</reference>
<feature type="region of interest" description="Disordered" evidence="1">
    <location>
        <begin position="1"/>
        <end position="21"/>
    </location>
</feature>
<sequence>MKAGTGRARAHQGSRPAAPARVAGWGRVCVGADMGASALRVVGDRLAVTHSKLRNPRLPTHPVIHPLDPDPHPLGDRGASPTTGRASAGHGEAMVAMTAMTMKIAKKAPKTSSIFF</sequence>
<evidence type="ECO:0000313" key="3">
    <source>
        <dbReference type="Proteomes" id="UP000516373"/>
    </source>
</evidence>
<dbReference type="EMBL" id="AP023439">
    <property type="protein sequence ID" value="BCL19561.1"/>
    <property type="molecule type" value="Genomic_DNA"/>
</dbReference>
<evidence type="ECO:0000256" key="1">
    <source>
        <dbReference type="SAM" id="MobiDB-lite"/>
    </source>
</evidence>
<dbReference type="KEGG" id="stui:GCM10017668_14040"/>
<protein>
    <submittedName>
        <fullName evidence="2">Uncharacterized protein</fullName>
    </submittedName>
</protein>
<feature type="region of interest" description="Disordered" evidence="1">
    <location>
        <begin position="53"/>
        <end position="89"/>
    </location>
</feature>
<evidence type="ECO:0000313" key="2">
    <source>
        <dbReference type="EMBL" id="BCL19561.1"/>
    </source>
</evidence>
<organism evidence="2 3">
    <name type="scientific">Streptomyces tuirus</name>
    <dbReference type="NCBI Taxonomy" id="68278"/>
    <lineage>
        <taxon>Bacteria</taxon>
        <taxon>Bacillati</taxon>
        <taxon>Actinomycetota</taxon>
        <taxon>Actinomycetes</taxon>
        <taxon>Kitasatosporales</taxon>
        <taxon>Streptomycetaceae</taxon>
        <taxon>Streptomyces</taxon>
    </lineage>
</organism>
<accession>A0A7G1NA09</accession>
<name>A0A7G1NA09_9ACTN</name>